<dbReference type="PANTHER" id="PTHR33392">
    <property type="entry name" value="POLYISOPRENYL-TEICHOIC ACID--PEPTIDOGLYCAN TEICHOIC ACID TRANSFERASE TAGU"/>
    <property type="match status" value="1"/>
</dbReference>
<evidence type="ECO:0000313" key="5">
    <source>
        <dbReference type="Proteomes" id="UP000185490"/>
    </source>
</evidence>
<keyword evidence="5" id="KW-1185">Reference proteome</keyword>
<reference evidence="4 5" key="1">
    <citation type="submission" date="2014-02" db="EMBL/GenBank/DDBJ databases">
        <title>Diversity of Thermotogales isolates from hydrothermal vents.</title>
        <authorList>
            <person name="Haverkamp T.H.A."/>
            <person name="Lossouarn J."/>
            <person name="Geslin C."/>
            <person name="Nesbo C.L."/>
        </authorList>
    </citation>
    <scope>NUCLEOTIDE SEQUENCE [LARGE SCALE GENOMIC DNA]</scope>
    <source>
        <strain evidence="4 5">431</strain>
    </source>
</reference>
<organism evidence="4 5">
    <name type="scientific">Thermosipho melanesiensis</name>
    <dbReference type="NCBI Taxonomy" id="46541"/>
    <lineage>
        <taxon>Bacteria</taxon>
        <taxon>Thermotogati</taxon>
        <taxon>Thermotogota</taxon>
        <taxon>Thermotogae</taxon>
        <taxon>Thermotogales</taxon>
        <taxon>Fervidobacteriaceae</taxon>
        <taxon>Thermosipho</taxon>
    </lineage>
</organism>
<protein>
    <submittedName>
        <fullName evidence="4">Transcriptional regulator</fullName>
    </submittedName>
</protein>
<dbReference type="RefSeq" id="WP_012057765.1">
    <property type="nucleotide sequence ID" value="NZ_CP007389.1"/>
</dbReference>
<dbReference type="InterPro" id="IPR004474">
    <property type="entry name" value="LytR_CpsA_psr"/>
</dbReference>
<evidence type="ECO:0000313" key="4">
    <source>
        <dbReference type="EMBL" id="APT74465.1"/>
    </source>
</evidence>
<name>A0ABN4V0W1_9BACT</name>
<comment type="similarity">
    <text evidence="1">Belongs to the LytR/CpsA/Psr (LCP) family.</text>
</comment>
<feature type="transmembrane region" description="Helical" evidence="2">
    <location>
        <begin position="7"/>
        <end position="34"/>
    </location>
</feature>
<dbReference type="Proteomes" id="UP000185490">
    <property type="component" value="Chromosome"/>
</dbReference>
<sequence>MKKAIFLLIGVIVVLFSLSVVFIPWMRLILYVIYSPLNEETNFLVLGLDKDIQGTRRTDVIMFVSVNSKSKEIRITSVPRDLIINGKKINSYYQRNGLENLIGLIEGFFGKKVDRYVIVDYDVIKIIGDEIGPIEVYVNQPMKYTDYSQNLVINFEPGLHKLYGEELLAFMRFRKDYNGDLGRIERQKYIIEQLLKTALKKDIFTLSRTFKKVFDLTETNVKTSELVFLAVNFRDRFNLKGISFPVEYDVDGNIYPGDMKQLKEKYSQNVQDKENEYVFYIVNNTEYQTRIYNVNLYYMWKAAGVIPEAIFFLDKKIWNYPNDLVYILNEKVSIESVKKIVKTVHPKRNFVIKYAKDDLEGYYKLIDLLTSSRNYIDFPVDFIVILH</sequence>
<keyword evidence="2" id="KW-1133">Transmembrane helix</keyword>
<evidence type="ECO:0000256" key="2">
    <source>
        <dbReference type="SAM" id="Phobius"/>
    </source>
</evidence>
<dbReference type="InterPro" id="IPR050922">
    <property type="entry name" value="LytR/CpsA/Psr_CW_biosynth"/>
</dbReference>
<dbReference type="PANTHER" id="PTHR33392:SF6">
    <property type="entry name" value="POLYISOPRENYL-TEICHOIC ACID--PEPTIDOGLYCAN TEICHOIC ACID TRANSFERASE TAGU"/>
    <property type="match status" value="1"/>
</dbReference>
<feature type="domain" description="Cell envelope-related transcriptional attenuator" evidence="3">
    <location>
        <begin position="57"/>
        <end position="198"/>
    </location>
</feature>
<dbReference type="Pfam" id="PF03816">
    <property type="entry name" value="LytR_cpsA_psr"/>
    <property type="match status" value="1"/>
</dbReference>
<accession>A0ABN4V0W1</accession>
<proteinExistence type="inferred from homology"/>
<evidence type="ECO:0000256" key="1">
    <source>
        <dbReference type="ARBA" id="ARBA00006068"/>
    </source>
</evidence>
<dbReference type="Gene3D" id="3.40.630.190">
    <property type="entry name" value="LCP protein"/>
    <property type="match status" value="1"/>
</dbReference>
<evidence type="ECO:0000259" key="3">
    <source>
        <dbReference type="Pfam" id="PF03816"/>
    </source>
</evidence>
<keyword evidence="2" id="KW-0472">Membrane</keyword>
<gene>
    <name evidence="4" type="ORF">BW47_08280</name>
</gene>
<dbReference type="NCBIfam" id="TIGR00350">
    <property type="entry name" value="lytR_cpsA_psr"/>
    <property type="match status" value="1"/>
</dbReference>
<keyword evidence="2" id="KW-0812">Transmembrane</keyword>
<dbReference type="EMBL" id="CP007389">
    <property type="protein sequence ID" value="APT74465.1"/>
    <property type="molecule type" value="Genomic_DNA"/>
</dbReference>